<feature type="non-terminal residue" evidence="1">
    <location>
        <position position="1"/>
    </location>
</feature>
<protein>
    <recommendedName>
        <fullName evidence="3">DUF2971 domain-containing protein</fullName>
    </recommendedName>
</protein>
<proteinExistence type="predicted"/>
<reference evidence="1 2" key="1">
    <citation type="submission" date="2024-02" db="EMBL/GenBank/DDBJ databases">
        <title>Bacteria isolated from the canopy kelp, Nereocystis luetkeana.</title>
        <authorList>
            <person name="Pfister C.A."/>
            <person name="Younker I.T."/>
            <person name="Light S.H."/>
        </authorList>
    </citation>
    <scope>NUCLEOTIDE SEQUENCE [LARGE SCALE GENOMIC DNA]</scope>
    <source>
        <strain evidence="1 2">TI.4.07</strain>
    </source>
</reference>
<evidence type="ECO:0008006" key="3">
    <source>
        <dbReference type="Google" id="ProtNLM"/>
    </source>
</evidence>
<keyword evidence="2" id="KW-1185">Reference proteome</keyword>
<dbReference type="Proteomes" id="UP001379949">
    <property type="component" value="Unassembled WGS sequence"/>
</dbReference>
<comment type="caution">
    <text evidence="1">The sequence shown here is derived from an EMBL/GenBank/DDBJ whole genome shotgun (WGS) entry which is preliminary data.</text>
</comment>
<name>A0ABU9G956_9GAMM</name>
<dbReference type="RefSeq" id="WP_341568230.1">
    <property type="nucleotide sequence ID" value="NZ_JBAKAR010000143.1"/>
</dbReference>
<accession>A0ABU9G956</accession>
<organism evidence="1 2">
    <name type="scientific">Marinomonas arenicola</name>
    <dbReference type="NCBI Taxonomy" id="569601"/>
    <lineage>
        <taxon>Bacteria</taxon>
        <taxon>Pseudomonadati</taxon>
        <taxon>Pseudomonadota</taxon>
        <taxon>Gammaproteobacteria</taxon>
        <taxon>Oceanospirillales</taxon>
        <taxon>Oceanospirillaceae</taxon>
        <taxon>Marinomonas</taxon>
    </lineage>
</organism>
<sequence length="77" mass="9004">FTADGGKHLFKYSYFNMNTLDALTNQYFYLSSREQLNDPIELPMLNKVGEGQLIDSNYRTFSLSHNINSMLMWSHYA</sequence>
<evidence type="ECO:0000313" key="1">
    <source>
        <dbReference type="EMBL" id="MEL0615019.1"/>
    </source>
</evidence>
<feature type="non-terminal residue" evidence="1">
    <location>
        <position position="77"/>
    </location>
</feature>
<evidence type="ECO:0000313" key="2">
    <source>
        <dbReference type="Proteomes" id="UP001379949"/>
    </source>
</evidence>
<gene>
    <name evidence="1" type="ORF">V6242_17910</name>
</gene>
<dbReference type="EMBL" id="JBAKAR010000143">
    <property type="protein sequence ID" value="MEL0615019.1"/>
    <property type="molecule type" value="Genomic_DNA"/>
</dbReference>